<dbReference type="RefSeq" id="WP_073993537.1">
    <property type="nucleotide sequence ID" value="NZ_FQYT01000011.1"/>
</dbReference>
<dbReference type="NCBIfam" id="TIGR00732">
    <property type="entry name" value="dprA"/>
    <property type="match status" value="1"/>
</dbReference>
<dbReference type="InterPro" id="IPR057666">
    <property type="entry name" value="DrpA_SLOG"/>
</dbReference>
<name>A0A1M6G956_9FIRM</name>
<proteinExistence type="inferred from homology"/>
<accession>A0A1M6G956</accession>
<protein>
    <submittedName>
        <fullName evidence="3">DNA processing protein</fullName>
    </submittedName>
</protein>
<evidence type="ECO:0000313" key="4">
    <source>
        <dbReference type="Proteomes" id="UP000184342"/>
    </source>
</evidence>
<feature type="domain" description="Smf/DprA SLOG" evidence="2">
    <location>
        <begin position="79"/>
        <end position="285"/>
    </location>
</feature>
<dbReference type="OrthoDB" id="9785707at2"/>
<evidence type="ECO:0000256" key="1">
    <source>
        <dbReference type="ARBA" id="ARBA00006525"/>
    </source>
</evidence>
<dbReference type="GO" id="GO:0009294">
    <property type="term" value="P:DNA-mediated transformation"/>
    <property type="evidence" value="ECO:0007669"/>
    <property type="project" value="InterPro"/>
</dbReference>
<dbReference type="EMBL" id="FQYT01000011">
    <property type="protein sequence ID" value="SHJ06505.1"/>
    <property type="molecule type" value="Genomic_DNA"/>
</dbReference>
<keyword evidence="4" id="KW-1185">Reference proteome</keyword>
<dbReference type="AlphaFoldDB" id="A0A1M6G956"/>
<reference evidence="3 4" key="1">
    <citation type="submission" date="2016-11" db="EMBL/GenBank/DDBJ databases">
        <authorList>
            <person name="Jaros S."/>
            <person name="Januszkiewicz K."/>
            <person name="Wedrychowicz H."/>
        </authorList>
    </citation>
    <scope>NUCLEOTIDE SEQUENCE [LARGE SCALE GENOMIC DNA]</scope>
    <source>
        <strain evidence="3 4">DSM 15970</strain>
    </source>
</reference>
<dbReference type="PANTHER" id="PTHR43022">
    <property type="entry name" value="PROTEIN SMF"/>
    <property type="match status" value="1"/>
</dbReference>
<dbReference type="Pfam" id="PF02481">
    <property type="entry name" value="DNA_processg_A"/>
    <property type="match status" value="1"/>
</dbReference>
<dbReference type="PANTHER" id="PTHR43022:SF1">
    <property type="entry name" value="PROTEIN SMF"/>
    <property type="match status" value="1"/>
</dbReference>
<sequence>MTEEEYWFWLCTTRNMWQGKIDRLIKKFMTPERIFHAKPKQLAETKGINASDIKELLETGKQRDVTLELNKLDKRGISFIYYGNKLFPEKLYNLYDKPYGLFVKGRLPDPDKAAVAMVGARECSSYGKEIAGAIAGQLGRNGVQIISGLARGIDAYSQMGAISGGGTCFGILGCGIDICYPRENIDLYVDTIKCGGIISEYPPGVRPAAWQFPHRNRLISALCDKLVIVEAKEKSGSFITVEHALEQGKDVFAIPGRITDPLSAGCNRLIREGAQILTNINDLYGNMGCEPSVIQEKKMISLEKDFEVVYSNVDLVPKNIGQISKECGFNIRKTTEILVELELTGFIYEPIKTYYSRKL</sequence>
<organism evidence="3 4">
    <name type="scientific">Parasporobacterium paucivorans DSM 15970</name>
    <dbReference type="NCBI Taxonomy" id="1122934"/>
    <lineage>
        <taxon>Bacteria</taxon>
        <taxon>Bacillati</taxon>
        <taxon>Bacillota</taxon>
        <taxon>Clostridia</taxon>
        <taxon>Lachnospirales</taxon>
        <taxon>Lachnospiraceae</taxon>
        <taxon>Parasporobacterium</taxon>
    </lineage>
</organism>
<dbReference type="STRING" id="1122934.SAMN02745691_01291"/>
<gene>
    <name evidence="3" type="ORF">SAMN02745691_01291</name>
</gene>
<comment type="similarity">
    <text evidence="1">Belongs to the DprA/Smf family.</text>
</comment>
<evidence type="ECO:0000259" key="2">
    <source>
        <dbReference type="Pfam" id="PF02481"/>
    </source>
</evidence>
<dbReference type="Gene3D" id="3.40.50.450">
    <property type="match status" value="1"/>
</dbReference>
<dbReference type="InterPro" id="IPR003488">
    <property type="entry name" value="DprA"/>
</dbReference>
<evidence type="ECO:0000313" key="3">
    <source>
        <dbReference type="EMBL" id="SHJ06505.1"/>
    </source>
</evidence>
<dbReference type="Proteomes" id="UP000184342">
    <property type="component" value="Unassembled WGS sequence"/>
</dbReference>
<dbReference type="SUPFAM" id="SSF102405">
    <property type="entry name" value="MCP/YpsA-like"/>
    <property type="match status" value="1"/>
</dbReference>